<evidence type="ECO:0000313" key="4">
    <source>
        <dbReference type="EMBL" id="OOZ38647.1"/>
    </source>
</evidence>
<dbReference type="Proteomes" id="UP000191110">
    <property type="component" value="Unassembled WGS sequence"/>
</dbReference>
<accession>A0A1T2L0K7</accession>
<organism evidence="4 5">
    <name type="scientific">Solemya pervernicosa gill symbiont</name>
    <dbReference type="NCBI Taxonomy" id="642797"/>
    <lineage>
        <taxon>Bacteria</taxon>
        <taxon>Pseudomonadati</taxon>
        <taxon>Pseudomonadota</taxon>
        <taxon>Gammaproteobacteria</taxon>
        <taxon>sulfur-oxidizing symbionts</taxon>
    </lineage>
</organism>
<gene>
    <name evidence="4" type="ORF">BOW53_14730</name>
</gene>
<reference evidence="4 5" key="1">
    <citation type="submission" date="2016-11" db="EMBL/GenBank/DDBJ databases">
        <title>Mixed transmission modes and dynamic genome evolution in an obligate animal-bacterial symbiosis.</title>
        <authorList>
            <person name="Russell S.L."/>
            <person name="Corbett-Detig R.B."/>
            <person name="Cavanaugh C.M."/>
        </authorList>
    </citation>
    <scope>NUCLEOTIDE SEQUENCE [LARGE SCALE GENOMIC DNA]</scope>
    <source>
        <strain evidence="4">Sveles-Q1</strain>
    </source>
</reference>
<keyword evidence="5" id="KW-1185">Reference proteome</keyword>
<evidence type="ECO:0000259" key="3">
    <source>
        <dbReference type="Pfam" id="PF02470"/>
    </source>
</evidence>
<keyword evidence="2" id="KW-1133">Transmembrane helix</keyword>
<name>A0A1T2L0K7_9GAMM</name>
<sequence length="304" mass="32751">MDNKVNYTAVGLFVLLLSAAGIGVTLWLAAGGLERSEYRGYLVYTTESVSGLSINAPVKYRGVNIGQVTEISLQPDNPELVRLLLQIRIGTPVKEDTVAVLSAQGLTGIAYINLTEGSRAAPLLTMTAGEEYPVITSRLSLISQVGSGITGLMDQVSRLANNTEQLLDVENRSSIKNILTNFEQLTAALTEHSEALEQAMKNAQTAMQNTAQATESLPKLIGDISNSADAVRSMADSVADTAAKTNELVAEGRNFSRETLPETGMMIHELRELISTLRNLMVQLERQPNMLIYGTTVRPTGPGE</sequence>
<dbReference type="SUPFAM" id="SSF58104">
    <property type="entry name" value="Methyl-accepting chemotaxis protein (MCP) signaling domain"/>
    <property type="match status" value="1"/>
</dbReference>
<feature type="domain" description="Mce/MlaD" evidence="3">
    <location>
        <begin position="42"/>
        <end position="117"/>
    </location>
</feature>
<dbReference type="RefSeq" id="WP_078484851.1">
    <property type="nucleotide sequence ID" value="NZ_MPRL01000077.1"/>
</dbReference>
<keyword evidence="2" id="KW-0812">Transmembrane</keyword>
<comment type="caution">
    <text evidence="4">The sequence shown here is derived from an EMBL/GenBank/DDBJ whole genome shotgun (WGS) entry which is preliminary data.</text>
</comment>
<dbReference type="OrthoDB" id="9806984at2"/>
<dbReference type="EMBL" id="MPRL01000077">
    <property type="protein sequence ID" value="OOZ38647.1"/>
    <property type="molecule type" value="Genomic_DNA"/>
</dbReference>
<evidence type="ECO:0000256" key="1">
    <source>
        <dbReference type="SAM" id="Coils"/>
    </source>
</evidence>
<keyword evidence="2" id="KW-0472">Membrane</keyword>
<feature type="coiled-coil region" evidence="1">
    <location>
        <begin position="182"/>
        <end position="213"/>
    </location>
</feature>
<evidence type="ECO:0000256" key="2">
    <source>
        <dbReference type="SAM" id="Phobius"/>
    </source>
</evidence>
<dbReference type="Pfam" id="PF02470">
    <property type="entry name" value="MlaD"/>
    <property type="match status" value="1"/>
</dbReference>
<feature type="transmembrane region" description="Helical" evidence="2">
    <location>
        <begin position="6"/>
        <end position="29"/>
    </location>
</feature>
<dbReference type="PANTHER" id="PTHR36698">
    <property type="entry name" value="BLL5892 PROTEIN"/>
    <property type="match status" value="1"/>
</dbReference>
<dbReference type="InterPro" id="IPR003399">
    <property type="entry name" value="Mce/MlaD"/>
</dbReference>
<protein>
    <recommendedName>
        <fullName evidence="3">Mce/MlaD domain-containing protein</fullName>
    </recommendedName>
</protein>
<keyword evidence="1" id="KW-0175">Coiled coil</keyword>
<dbReference type="AlphaFoldDB" id="A0A1T2L0K7"/>
<dbReference type="PANTHER" id="PTHR36698:SF2">
    <property type="entry name" value="MCE_MLAD DOMAIN-CONTAINING PROTEIN"/>
    <property type="match status" value="1"/>
</dbReference>
<proteinExistence type="predicted"/>
<evidence type="ECO:0000313" key="5">
    <source>
        <dbReference type="Proteomes" id="UP000191110"/>
    </source>
</evidence>
<dbReference type="Gene3D" id="1.10.287.950">
    <property type="entry name" value="Methyl-accepting chemotaxis protein"/>
    <property type="match status" value="1"/>
</dbReference>